<evidence type="ECO:0000313" key="3">
    <source>
        <dbReference type="Proteomes" id="UP000585614"/>
    </source>
</evidence>
<protein>
    <submittedName>
        <fullName evidence="2">Uncharacterized protein</fullName>
    </submittedName>
</protein>
<organism evidence="2 3">
    <name type="scientific">Rhinolophus ferrumequinum</name>
    <name type="common">Greater horseshoe bat</name>
    <dbReference type="NCBI Taxonomy" id="59479"/>
    <lineage>
        <taxon>Eukaryota</taxon>
        <taxon>Metazoa</taxon>
        <taxon>Chordata</taxon>
        <taxon>Craniata</taxon>
        <taxon>Vertebrata</taxon>
        <taxon>Euteleostomi</taxon>
        <taxon>Mammalia</taxon>
        <taxon>Eutheria</taxon>
        <taxon>Laurasiatheria</taxon>
        <taxon>Chiroptera</taxon>
        <taxon>Yinpterochiroptera</taxon>
        <taxon>Rhinolophoidea</taxon>
        <taxon>Rhinolophidae</taxon>
        <taxon>Rhinolophinae</taxon>
        <taxon>Rhinolophus</taxon>
    </lineage>
</organism>
<reference evidence="2 3" key="1">
    <citation type="journal article" date="2020" name="Nature">
        <title>Six reference-quality genomes reveal evolution of bat adaptations.</title>
        <authorList>
            <person name="Jebb D."/>
            <person name="Huang Z."/>
            <person name="Pippel M."/>
            <person name="Hughes G.M."/>
            <person name="Lavrichenko K."/>
            <person name="Devanna P."/>
            <person name="Winkler S."/>
            <person name="Jermiin L.S."/>
            <person name="Skirmuntt E.C."/>
            <person name="Katzourakis A."/>
            <person name="Burkitt-Gray L."/>
            <person name="Ray D.A."/>
            <person name="Sullivan K.A.M."/>
            <person name="Roscito J.G."/>
            <person name="Kirilenko B.M."/>
            <person name="Davalos L.M."/>
            <person name="Corthals A.P."/>
            <person name="Power M.L."/>
            <person name="Jones G."/>
            <person name="Ransome R.D."/>
            <person name="Dechmann D.K.N."/>
            <person name="Locatelli A.G."/>
            <person name="Puechmaille S.J."/>
            <person name="Fedrigo O."/>
            <person name="Jarvis E.D."/>
            <person name="Hiller M."/>
            <person name="Vernes S.C."/>
            <person name="Myers E.W."/>
            <person name="Teeling E.C."/>
        </authorList>
    </citation>
    <scope>NUCLEOTIDE SEQUENCE [LARGE SCALE GENOMIC DNA]</scope>
    <source>
        <strain evidence="2">MRhiFer1</strain>
        <tissue evidence="2">Lung</tissue>
    </source>
</reference>
<evidence type="ECO:0000256" key="1">
    <source>
        <dbReference type="SAM" id="MobiDB-lite"/>
    </source>
</evidence>
<gene>
    <name evidence="2" type="ORF">mRhiFer1_010294</name>
</gene>
<dbReference type="AlphaFoldDB" id="A0A7J7X6J8"/>
<feature type="compositionally biased region" description="Basic residues" evidence="1">
    <location>
        <begin position="100"/>
        <end position="111"/>
    </location>
</feature>
<sequence length="178" mass="19385">MDSIPNLPLPGPWHPFYPSHPGSCAASPCPPSPLLQPRGAPARAPEAGPCWHCADQESGAGAPGTARREASGAAQVTGEDGVPTAMQPWSWEQTRSGFSIKKKKEKKKEKRKAQLDSCGGREKKTQTIKKQELKSNFKKKGGIHRSEYFMRLLFSDVSRCIGLPTPSKISSVPERHCP</sequence>
<comment type="caution">
    <text evidence="2">The sequence shown here is derived from an EMBL/GenBank/DDBJ whole genome shotgun (WGS) entry which is preliminary data.</text>
</comment>
<name>A0A7J7X6J8_RHIFE</name>
<dbReference type="EMBL" id="JACAGC010000009">
    <property type="protein sequence ID" value="KAF6344930.1"/>
    <property type="molecule type" value="Genomic_DNA"/>
</dbReference>
<accession>A0A7J7X6J8</accession>
<evidence type="ECO:0000313" key="2">
    <source>
        <dbReference type="EMBL" id="KAF6344930.1"/>
    </source>
</evidence>
<dbReference type="Proteomes" id="UP000585614">
    <property type="component" value="Unassembled WGS sequence"/>
</dbReference>
<feature type="region of interest" description="Disordered" evidence="1">
    <location>
        <begin position="1"/>
        <end position="127"/>
    </location>
</feature>
<feature type="compositionally biased region" description="Low complexity" evidence="1">
    <location>
        <begin position="37"/>
        <end position="49"/>
    </location>
</feature>
<proteinExistence type="predicted"/>